<comment type="caution">
    <text evidence="1">The sequence shown here is derived from an EMBL/GenBank/DDBJ whole genome shotgun (WGS) entry which is preliminary data.</text>
</comment>
<reference evidence="1 2" key="1">
    <citation type="submission" date="2019-03" db="EMBL/GenBank/DDBJ databases">
        <title>Genomic Encyclopedia of Archaeal and Bacterial Type Strains, Phase II (KMG-II): from individual species to whole genera.</title>
        <authorList>
            <person name="Goeker M."/>
        </authorList>
    </citation>
    <scope>NUCLEOTIDE SEQUENCE [LARGE SCALE GENOMIC DNA]</scope>
    <source>
        <strain evidence="1 2">DSM 25687</strain>
    </source>
</reference>
<dbReference type="PROSITE" id="PS51257">
    <property type="entry name" value="PROKAR_LIPOPROTEIN"/>
    <property type="match status" value="1"/>
</dbReference>
<evidence type="ECO:0000313" key="1">
    <source>
        <dbReference type="EMBL" id="TDP61694.1"/>
    </source>
</evidence>
<evidence type="ECO:0000313" key="2">
    <source>
        <dbReference type="Proteomes" id="UP000295260"/>
    </source>
</evidence>
<gene>
    <name evidence="1" type="ORF">BC748_0108</name>
</gene>
<name>A0A4R6QGM8_9FLAO</name>
<dbReference type="SUPFAM" id="SSF109998">
    <property type="entry name" value="Triger factor/SurA peptide-binding domain-like"/>
    <property type="match status" value="1"/>
</dbReference>
<dbReference type="EMBL" id="SNXR01000002">
    <property type="protein sequence ID" value="TDP61694.1"/>
    <property type="molecule type" value="Genomic_DNA"/>
</dbReference>
<organism evidence="1 2">
    <name type="scientific">Flavobacterium dankookense</name>
    <dbReference type="NCBI Taxonomy" id="706186"/>
    <lineage>
        <taxon>Bacteria</taxon>
        <taxon>Pseudomonadati</taxon>
        <taxon>Bacteroidota</taxon>
        <taxon>Flavobacteriia</taxon>
        <taxon>Flavobacteriales</taxon>
        <taxon>Flavobacteriaceae</taxon>
        <taxon>Flavobacterium</taxon>
    </lineage>
</organism>
<accession>A0A4R6QGM8</accession>
<sequence length="282" mass="33384">MKKILLCFLIMTFSSCDLFKKEKKAESIARVGKNYLYKSDIQNLVPAGTPKADSILIVKNFIDRWATQKLLIDAAERNLSESKKNEYSSLIKQYKIDLYTKAYIEEIVKRTVDTIVSSDELKQFYKENKENFKTNGTLVRMRYINIAKDNPKLATIRDKFFNYNKKDKKFWETYSLQFKSFAFNDSIWVGMDQVYNKLPIINPDNRDEYIQPGKKMQVLDNEDLYLIKVTNVIDKNQISPFEYIKPTVKEIILNKRKLELIKKFEKEITDDAIKNNDYEIYE</sequence>
<proteinExistence type="predicted"/>
<protein>
    <submittedName>
        <fullName evidence="1">Uncharacterized protein</fullName>
    </submittedName>
</protein>
<keyword evidence="2" id="KW-1185">Reference proteome</keyword>
<dbReference type="OrthoDB" id="9785180at2"/>
<dbReference type="AlphaFoldDB" id="A0A4R6QGM8"/>
<dbReference type="Proteomes" id="UP000295260">
    <property type="component" value="Unassembled WGS sequence"/>
</dbReference>
<dbReference type="RefSeq" id="WP_133531505.1">
    <property type="nucleotide sequence ID" value="NZ_SNXR01000002.1"/>
</dbReference>
<dbReference type="InterPro" id="IPR027304">
    <property type="entry name" value="Trigger_fact/SurA_dom_sf"/>
</dbReference>